<dbReference type="Pfam" id="PF22023">
    <property type="entry name" value="Pus10_THUMP_arc"/>
    <property type="match status" value="1"/>
</dbReference>
<dbReference type="GO" id="GO:0031119">
    <property type="term" value="P:tRNA pseudouridine synthesis"/>
    <property type="evidence" value="ECO:0007669"/>
    <property type="project" value="UniProtKB-UniRule"/>
</dbReference>
<evidence type="ECO:0000259" key="7">
    <source>
        <dbReference type="Pfam" id="PF21238"/>
    </source>
</evidence>
<dbReference type="PANTHER" id="PTHR21568">
    <property type="entry name" value="TRNA PSEUDOURIDINE SYNTHASE PUS10"/>
    <property type="match status" value="1"/>
</dbReference>
<keyword evidence="3 5" id="KW-0694">RNA-binding</keyword>
<evidence type="ECO:0000313" key="9">
    <source>
        <dbReference type="EMBL" id="TYL40184.1"/>
    </source>
</evidence>
<evidence type="ECO:0000259" key="8">
    <source>
        <dbReference type="Pfam" id="PF22023"/>
    </source>
</evidence>
<dbReference type="Proteomes" id="UP000766904">
    <property type="component" value="Unassembled WGS sequence"/>
</dbReference>
<keyword evidence="10" id="KW-1185">Reference proteome</keyword>
<dbReference type="GO" id="GO:0160148">
    <property type="term" value="F:tRNA pseudouridine(55) synthase activity"/>
    <property type="evidence" value="ECO:0007669"/>
    <property type="project" value="UniProtKB-EC"/>
</dbReference>
<dbReference type="InterPro" id="IPR005912">
    <property type="entry name" value="Pus10"/>
</dbReference>
<feature type="binding site" evidence="5">
    <location>
        <position position="323"/>
    </location>
    <ligand>
        <name>substrate</name>
    </ligand>
</feature>
<accession>A0A8J8Q938</accession>
<evidence type="ECO:0000256" key="6">
    <source>
        <dbReference type="SAM" id="MobiDB-lite"/>
    </source>
</evidence>
<evidence type="ECO:0000256" key="3">
    <source>
        <dbReference type="ARBA" id="ARBA00022884"/>
    </source>
</evidence>
<evidence type="ECO:0000256" key="2">
    <source>
        <dbReference type="ARBA" id="ARBA00022694"/>
    </source>
</evidence>
<feature type="binding site" evidence="5">
    <location>
        <position position="395"/>
    </location>
    <ligand>
        <name>substrate</name>
    </ligand>
</feature>
<sequence>MITEDARGLLSTGEICDSCLGRPFAERSFGLTNAERGRALRTTIALEDDEDFQPVDPESCWVCEGYCATFDAIAETITAELEGVEFATYQVGTRVPPLVEENERLLREDADLEPDVGESMKREMNREVGRRVGAKTGAEVDFDRPDVLAIVDLEAFDPFDTLEDDSVTSHAVDVQVNPAFVYGRYRKLERDIPQTEWPCRECGGSGIQLGDDGEEPCDYCGGSGYMYDTSVEQVVRPHVVEAMDGDEGTFHGAGREDVDARMLEGGRPFVLEVKRPRHRDPDAGALEREINDAADGAVEVEGLRLATYEMVERVKEHDASKHYRADVEFADPVDEEEFEMALEELTGTTVEQYTPQRVDHRRAGLTRERTVYEMDGDLHEPTLAEVRIHGAGGLYVKELVSSDDGRTEPSLAGLLETDAEVTALDVTGVEGEDEPFELEEYFRNEPRNEGDELTETSD</sequence>
<name>A0A8J8Q938_9EURY</name>
<dbReference type="Gene3D" id="3.30.70.2510">
    <property type="match status" value="1"/>
</dbReference>
<dbReference type="AlphaFoldDB" id="A0A8J8Q938"/>
<dbReference type="FunFam" id="3.30.70.2510:FF:000001">
    <property type="entry name" value="tRNA pseudouridine synthase Pus10"/>
    <property type="match status" value="1"/>
</dbReference>
<dbReference type="SUPFAM" id="SSF57938">
    <property type="entry name" value="DnaJ/Hsp40 cysteine-rich domain"/>
    <property type="match status" value="1"/>
</dbReference>
<dbReference type="NCBIfam" id="TIGR01213">
    <property type="entry name" value="pseudo_Pus10arc"/>
    <property type="match status" value="1"/>
</dbReference>
<dbReference type="PANTHER" id="PTHR21568:SF0">
    <property type="entry name" value="TRNA PSEUDOURIDINE SYNTHASE PUS10"/>
    <property type="match status" value="1"/>
</dbReference>
<comment type="catalytic activity">
    <reaction evidence="5">
        <text>uridine(54) in tRNA = pseudouridine(54) in tRNA</text>
        <dbReference type="Rhea" id="RHEA:57876"/>
        <dbReference type="Rhea" id="RHEA-COMP:10193"/>
        <dbReference type="Rhea" id="RHEA-COMP:14141"/>
        <dbReference type="ChEBI" id="CHEBI:65314"/>
        <dbReference type="ChEBI" id="CHEBI:65315"/>
    </reaction>
</comment>
<keyword evidence="2 5" id="KW-0819">tRNA processing</keyword>
<dbReference type="InterPro" id="IPR020103">
    <property type="entry name" value="PsdUridine_synth_cat_dom_sf"/>
</dbReference>
<evidence type="ECO:0000256" key="1">
    <source>
        <dbReference type="ARBA" id="ARBA00009652"/>
    </source>
</evidence>
<organism evidence="9 10">
    <name type="scientific">Natronococcus pandeyae</name>
    <dbReference type="NCBI Taxonomy" id="2055836"/>
    <lineage>
        <taxon>Archaea</taxon>
        <taxon>Methanobacteriati</taxon>
        <taxon>Methanobacteriota</taxon>
        <taxon>Stenosarchaea group</taxon>
        <taxon>Halobacteria</taxon>
        <taxon>Halobacteriales</taxon>
        <taxon>Natrialbaceae</taxon>
        <taxon>Natronococcus</taxon>
    </lineage>
</organism>
<dbReference type="SUPFAM" id="SSF55120">
    <property type="entry name" value="Pseudouridine synthase"/>
    <property type="match status" value="1"/>
</dbReference>
<dbReference type="InterPro" id="IPR036410">
    <property type="entry name" value="HSP_DnaJ_Cys-rich_dom_sf"/>
</dbReference>
<feature type="compositionally biased region" description="Basic and acidic residues" evidence="6">
    <location>
        <begin position="440"/>
        <end position="450"/>
    </location>
</feature>
<comment type="catalytic activity">
    <reaction evidence="5">
        <text>uridine(55) in tRNA = pseudouridine(55) in tRNA</text>
        <dbReference type="Rhea" id="RHEA:42532"/>
        <dbReference type="Rhea" id="RHEA-COMP:10101"/>
        <dbReference type="Rhea" id="RHEA-COMP:10102"/>
        <dbReference type="ChEBI" id="CHEBI:65314"/>
        <dbReference type="ChEBI" id="CHEBI:65315"/>
        <dbReference type="EC" id="5.4.99.25"/>
    </reaction>
</comment>
<evidence type="ECO:0000256" key="5">
    <source>
        <dbReference type="HAMAP-Rule" id="MF_01893"/>
    </source>
</evidence>
<dbReference type="InterPro" id="IPR039894">
    <property type="entry name" value="Pus10-like"/>
</dbReference>
<comment type="caution">
    <text evidence="9">The sequence shown here is derived from an EMBL/GenBank/DDBJ whole genome shotgun (WGS) entry which is preliminary data.</text>
</comment>
<dbReference type="InterPro" id="IPR048741">
    <property type="entry name" value="Pus10-like_C"/>
</dbReference>
<dbReference type="Gene3D" id="3.30.70.3190">
    <property type="match status" value="1"/>
</dbReference>
<dbReference type="GO" id="GO:0000049">
    <property type="term" value="F:tRNA binding"/>
    <property type="evidence" value="ECO:0007669"/>
    <property type="project" value="InterPro"/>
</dbReference>
<dbReference type="RefSeq" id="WP_148855904.1">
    <property type="nucleotide sequence ID" value="NZ_PHNJ01000001.1"/>
</dbReference>
<dbReference type="EC" id="5.4.99.25" evidence="5"/>
<keyword evidence="4 5" id="KW-0413">Isomerase</keyword>
<feature type="active site" description="Nucleophile" evidence="5">
    <location>
        <position position="257"/>
    </location>
</feature>
<evidence type="ECO:0000313" key="10">
    <source>
        <dbReference type="Proteomes" id="UP000766904"/>
    </source>
</evidence>
<feature type="domain" description="Pus10 THUMP" evidence="8">
    <location>
        <begin position="73"/>
        <end position="152"/>
    </location>
</feature>
<gene>
    <name evidence="5" type="primary">pus10</name>
    <name evidence="9" type="ORF">CV102_00970</name>
</gene>
<comment type="similarity">
    <text evidence="1 5">Belongs to the pseudouridine synthase Pus10 family.</text>
</comment>
<comment type="function">
    <text evidence="5">Responsible for synthesis of pseudouridine from uracil-54 and uracil-55 in the psi GC loop of transfer RNAs.</text>
</comment>
<feature type="region of interest" description="Disordered" evidence="6">
    <location>
        <begin position="433"/>
        <end position="458"/>
    </location>
</feature>
<dbReference type="EMBL" id="PHNJ01000001">
    <property type="protein sequence ID" value="TYL40184.1"/>
    <property type="molecule type" value="Genomic_DNA"/>
</dbReference>
<dbReference type="Pfam" id="PF21238">
    <property type="entry name" value="Pus10_C"/>
    <property type="match status" value="1"/>
</dbReference>
<dbReference type="InterPro" id="IPR055174">
    <property type="entry name" value="Pus10_THUMP_arc"/>
</dbReference>
<evidence type="ECO:0000256" key="4">
    <source>
        <dbReference type="ARBA" id="ARBA00023235"/>
    </source>
</evidence>
<dbReference type="OrthoDB" id="10348at2157"/>
<protein>
    <recommendedName>
        <fullName evidence="5">tRNA pseudouridine synthase Pus10</fullName>
        <ecNumber evidence="5">5.4.99.25</ecNumber>
    </recommendedName>
    <alternativeName>
        <fullName evidence="5">tRNA pseudouridine 54/55 synthase</fullName>
        <shortName evidence="5">Psi54/55 synthase</shortName>
    </alternativeName>
</protein>
<feature type="domain" description="Pus10-like C-terminal" evidence="7">
    <location>
        <begin position="180"/>
        <end position="430"/>
    </location>
</feature>
<proteinExistence type="inferred from homology"/>
<reference evidence="9" key="1">
    <citation type="submission" date="2017-11" db="EMBL/GenBank/DDBJ databases">
        <authorList>
            <person name="Kajale S.C."/>
            <person name="Sharma A."/>
        </authorList>
    </citation>
    <scope>NUCLEOTIDE SEQUENCE</scope>
    <source>
        <strain evidence="9">LS1_42</strain>
    </source>
</reference>
<dbReference type="HAMAP" id="MF_01893">
    <property type="entry name" value="Pus10_arch"/>
    <property type="match status" value="1"/>
</dbReference>